<organism evidence="1 2">
    <name type="scientific">Algicella marina</name>
    <dbReference type="NCBI Taxonomy" id="2683284"/>
    <lineage>
        <taxon>Bacteria</taxon>
        <taxon>Pseudomonadati</taxon>
        <taxon>Pseudomonadota</taxon>
        <taxon>Alphaproteobacteria</taxon>
        <taxon>Rhodobacterales</taxon>
        <taxon>Paracoccaceae</taxon>
        <taxon>Algicella</taxon>
    </lineage>
</organism>
<keyword evidence="1" id="KW-0378">Hydrolase</keyword>
<dbReference type="AlphaFoldDB" id="A0A6P1SZ20"/>
<dbReference type="PANTHER" id="PTHR43611">
    <property type="entry name" value="ALPHA-D-GLUCOSE 1-PHOSPHATE PHOSPHATASE"/>
    <property type="match status" value="1"/>
</dbReference>
<dbReference type="SUPFAM" id="SSF56784">
    <property type="entry name" value="HAD-like"/>
    <property type="match status" value="1"/>
</dbReference>
<name>A0A6P1SZ20_9RHOB</name>
<dbReference type="Pfam" id="PF00702">
    <property type="entry name" value="Hydrolase"/>
    <property type="match status" value="1"/>
</dbReference>
<dbReference type="InterPro" id="IPR023214">
    <property type="entry name" value="HAD_sf"/>
</dbReference>
<reference evidence="1 2" key="1">
    <citation type="submission" date="2019-12" db="EMBL/GenBank/DDBJ databases">
        <title>Complete genome sequence of Algicella marina strain 9Alg 56(T) isolated from the red alga Tichocarpus crinitus.</title>
        <authorList>
            <person name="Kim S.-G."/>
            <person name="Nedashkovskaya O.I."/>
        </authorList>
    </citation>
    <scope>NUCLEOTIDE SEQUENCE [LARGE SCALE GENOMIC DNA]</scope>
    <source>
        <strain evidence="1 2">9Alg 56</strain>
    </source>
</reference>
<evidence type="ECO:0000313" key="1">
    <source>
        <dbReference type="EMBL" id="QHQ35718.1"/>
    </source>
</evidence>
<protein>
    <submittedName>
        <fullName evidence="1">HAD-IA family hydrolase</fullName>
    </submittedName>
</protein>
<evidence type="ECO:0000313" key="2">
    <source>
        <dbReference type="Proteomes" id="UP000464495"/>
    </source>
</evidence>
<dbReference type="RefSeq" id="WP_161862278.1">
    <property type="nucleotide sequence ID" value="NZ_CP046620.1"/>
</dbReference>
<dbReference type="SFLD" id="SFLDS00003">
    <property type="entry name" value="Haloacid_Dehalogenase"/>
    <property type="match status" value="1"/>
</dbReference>
<proteinExistence type="predicted"/>
<keyword evidence="2" id="KW-1185">Reference proteome</keyword>
<dbReference type="SFLD" id="SFLDG01129">
    <property type="entry name" value="C1.5:_HAD__Beta-PGM__Phosphata"/>
    <property type="match status" value="1"/>
</dbReference>
<dbReference type="PANTHER" id="PTHR43611:SF3">
    <property type="entry name" value="FLAVIN MONONUCLEOTIDE HYDROLASE 1, CHLOROPLATIC"/>
    <property type="match status" value="1"/>
</dbReference>
<dbReference type="GO" id="GO:0016787">
    <property type="term" value="F:hydrolase activity"/>
    <property type="evidence" value="ECO:0007669"/>
    <property type="project" value="UniProtKB-KW"/>
</dbReference>
<dbReference type="InterPro" id="IPR036412">
    <property type="entry name" value="HAD-like_sf"/>
</dbReference>
<dbReference type="Gene3D" id="3.40.50.1000">
    <property type="entry name" value="HAD superfamily/HAD-like"/>
    <property type="match status" value="1"/>
</dbReference>
<dbReference type="KEGG" id="amaq:GO499_11280"/>
<dbReference type="EMBL" id="CP046620">
    <property type="protein sequence ID" value="QHQ35718.1"/>
    <property type="molecule type" value="Genomic_DNA"/>
</dbReference>
<dbReference type="NCBIfam" id="TIGR01509">
    <property type="entry name" value="HAD-SF-IA-v3"/>
    <property type="match status" value="1"/>
</dbReference>
<sequence>MAISLVAWDFDGVLNANIQDGRFIWADTFEQDIGVPVERFVQACFLSGDFDEVLVGVRDLEDVVAAWIEEECLAISPRAFMDYWFGKDVHPDMEVLDLAARLSVRQVIATNNEAHRAGYIWGEMGFSERMDRIFAAGPMGFKKPDQRFFEEICTWADCAPAEALLIDDNVPNVEAARKFGWNAFHFSHDTRGGLEAELLRLGLL</sequence>
<dbReference type="InterPro" id="IPR006439">
    <property type="entry name" value="HAD-SF_hydro_IA"/>
</dbReference>
<dbReference type="Proteomes" id="UP000464495">
    <property type="component" value="Chromosome"/>
</dbReference>
<gene>
    <name evidence="1" type="ORF">GO499_11280</name>
</gene>
<accession>A0A6P1SZ20</accession>